<evidence type="ECO:0000313" key="3">
    <source>
        <dbReference type="Proteomes" id="UP000184322"/>
    </source>
</evidence>
<dbReference type="NCBIfam" id="NF045937">
    <property type="entry name" value="MSC_0624_12TM"/>
    <property type="match status" value="1"/>
</dbReference>
<feature type="transmembrane region" description="Helical" evidence="1">
    <location>
        <begin position="310"/>
        <end position="334"/>
    </location>
</feature>
<dbReference type="EMBL" id="CP017813">
    <property type="protein sequence ID" value="APJ38366.1"/>
    <property type="molecule type" value="Genomic_DNA"/>
</dbReference>
<feature type="transmembrane region" description="Helical" evidence="1">
    <location>
        <begin position="346"/>
        <end position="364"/>
    </location>
</feature>
<feature type="transmembrane region" description="Helical" evidence="1">
    <location>
        <begin position="170"/>
        <end position="195"/>
    </location>
</feature>
<feature type="transmembrane region" description="Helical" evidence="1">
    <location>
        <begin position="402"/>
        <end position="425"/>
    </location>
</feature>
<feature type="transmembrane region" description="Helical" evidence="1">
    <location>
        <begin position="69"/>
        <end position="87"/>
    </location>
</feature>
<gene>
    <name evidence="2" type="ORF">BLA55_01610</name>
</gene>
<feature type="transmembrane region" description="Helical" evidence="1">
    <location>
        <begin position="21"/>
        <end position="41"/>
    </location>
</feature>
<keyword evidence="1" id="KW-0812">Transmembrane</keyword>
<dbReference type="Proteomes" id="UP000184322">
    <property type="component" value="Chromosome"/>
</dbReference>
<name>A0A1L4FRY6_9BACT</name>
<protein>
    <submittedName>
        <fullName evidence="2">Uncharacterized protein</fullName>
    </submittedName>
</protein>
<keyword evidence="3" id="KW-1185">Reference proteome</keyword>
<feature type="transmembrane region" description="Helical" evidence="1">
    <location>
        <begin position="133"/>
        <end position="158"/>
    </location>
</feature>
<feature type="transmembrane region" description="Helical" evidence="1">
    <location>
        <begin position="437"/>
        <end position="465"/>
    </location>
</feature>
<feature type="transmembrane region" description="Helical" evidence="1">
    <location>
        <begin position="235"/>
        <end position="257"/>
    </location>
</feature>
<organism evidence="2 3">
    <name type="scientific">Mycoplasmopsis pullorum</name>
    <dbReference type="NCBI Taxonomy" id="48003"/>
    <lineage>
        <taxon>Bacteria</taxon>
        <taxon>Bacillati</taxon>
        <taxon>Mycoplasmatota</taxon>
        <taxon>Mycoplasmoidales</taxon>
        <taxon>Metamycoplasmataceae</taxon>
        <taxon>Mycoplasmopsis</taxon>
    </lineage>
</organism>
<feature type="transmembrane region" description="Helical" evidence="1">
    <location>
        <begin position="269"/>
        <end position="290"/>
    </location>
</feature>
<dbReference type="STRING" id="48003.BLA55_01610"/>
<dbReference type="AlphaFoldDB" id="A0A1L4FRY6"/>
<reference evidence="3" key="1">
    <citation type="submission" date="2016-10" db="EMBL/GenBank/DDBJ databases">
        <authorList>
            <person name="Beylefeld A."/>
            <person name="Abolnik C."/>
        </authorList>
    </citation>
    <scope>NUCLEOTIDE SEQUENCE [LARGE SCALE GENOMIC DNA]</scope>
    <source>
        <strain evidence="3">B359_6</strain>
    </source>
</reference>
<accession>A0A1L4FRY6</accession>
<feature type="transmembrane region" description="Helical" evidence="1">
    <location>
        <begin position="99"/>
        <end position="121"/>
    </location>
</feature>
<dbReference type="KEGG" id="mpul:BLA55_01610"/>
<evidence type="ECO:0000256" key="1">
    <source>
        <dbReference type="SAM" id="Phobius"/>
    </source>
</evidence>
<feature type="transmembrane region" description="Helical" evidence="1">
    <location>
        <begin position="370"/>
        <end position="390"/>
    </location>
</feature>
<proteinExistence type="predicted"/>
<evidence type="ECO:0000313" key="2">
    <source>
        <dbReference type="EMBL" id="APJ38366.1"/>
    </source>
</evidence>
<keyword evidence="1" id="KW-1133">Transmembrane helix</keyword>
<sequence length="493" mass="57356">MISQKLKRVANYLIYTNFKRLILIIFFIALTYLIFSLKTILDNSNQNQTFINLENLFNFSNPNYKARNFIFLINFAMLVFTFIYCLFSAYSVWKYSLNIFVILAISIIFIILGLAGLRILFSIPITFDTGKEVIINNTVLIIIALFLNLIVQTGWIIWNRKKNPIDNKSNLMLLSGSFIRFLIVIFGITLLYIFISKTNESAIPNKSWIDVLFTDQNSNFRFFDNNLNVVINRYAFLYILIIVLLSLFSIVLSFWPYFSNKNNEQKVKFILKSLLNFVLCASVSLIIFATKHLGMSLENNFVFVTKKIQHIYYLIFIGSYLIILITLILLFILSKDKMKKINLNRFLISLSFFFLVALCLSIRFVQNQPFINLIVLILLNAFIASGMIASRFIDNVKKSKSFLLTNTLVLILTLFAVFFQTLDIIISVHNNNLLSSIFIFIIHISDIFLISALIIIFAGFVYQIYEWSKLLFYIKRNDLRVGKERKGEKINVI</sequence>
<keyword evidence="1" id="KW-0472">Membrane</keyword>